<protein>
    <submittedName>
        <fullName evidence="2">RES family NAD+ phosphorylase</fullName>
    </submittedName>
</protein>
<sequence>MTPEGDRTIWRFAKHTEQYPATDLTGGGARLTGGRWNAKGKAVVYASTSIALSTLETLAHLGDNIALRNAFLVRVTVPAVVWSGREIVQAHQLDPTWLAEPPGSTSIRLGNEWLASARSALLLLPSVIVPEEFNVLVNPAHPEAVLLSAEVSRQFLYDPRL</sequence>
<dbReference type="InterPro" id="IPR014914">
    <property type="entry name" value="RES_dom"/>
</dbReference>
<organism evidence="2 3">
    <name type="scientific">Massilia agilis</name>
    <dbReference type="NCBI Taxonomy" id="1811226"/>
    <lineage>
        <taxon>Bacteria</taxon>
        <taxon>Pseudomonadati</taxon>
        <taxon>Pseudomonadota</taxon>
        <taxon>Betaproteobacteria</taxon>
        <taxon>Burkholderiales</taxon>
        <taxon>Oxalobacteraceae</taxon>
        <taxon>Telluria group</taxon>
        <taxon>Massilia</taxon>
    </lineage>
</organism>
<dbReference type="Pfam" id="PF08808">
    <property type="entry name" value="RES"/>
    <property type="match status" value="1"/>
</dbReference>
<dbReference type="EMBL" id="JANUHB010000001">
    <property type="protein sequence ID" value="MCS0807368.1"/>
    <property type="molecule type" value="Genomic_DNA"/>
</dbReference>
<evidence type="ECO:0000259" key="1">
    <source>
        <dbReference type="SMART" id="SM00953"/>
    </source>
</evidence>
<accession>A0ABT2D899</accession>
<feature type="domain" description="RES" evidence="1">
    <location>
        <begin position="23"/>
        <end position="151"/>
    </location>
</feature>
<comment type="caution">
    <text evidence="2">The sequence shown here is derived from an EMBL/GenBank/DDBJ whole genome shotgun (WGS) entry which is preliminary data.</text>
</comment>
<reference evidence="2 3" key="1">
    <citation type="submission" date="2022-08" db="EMBL/GenBank/DDBJ databases">
        <title>Reclassification of Massilia species as members of the genera Telluria, Duganella, Pseudoduganella, Mokoshia gen. nov. and Zemynaea gen. nov. using orthogonal and non-orthogonal genome-based approaches.</title>
        <authorList>
            <person name="Bowman J.P."/>
        </authorList>
    </citation>
    <scope>NUCLEOTIDE SEQUENCE [LARGE SCALE GENOMIC DNA]</scope>
    <source>
        <strain evidence="2 3">JCM 31605</strain>
    </source>
</reference>
<dbReference type="Proteomes" id="UP001206126">
    <property type="component" value="Unassembled WGS sequence"/>
</dbReference>
<evidence type="ECO:0000313" key="3">
    <source>
        <dbReference type="Proteomes" id="UP001206126"/>
    </source>
</evidence>
<proteinExistence type="predicted"/>
<gene>
    <name evidence="2" type="ORF">NX774_05450</name>
</gene>
<name>A0ABT2D899_9BURK</name>
<evidence type="ECO:0000313" key="2">
    <source>
        <dbReference type="EMBL" id="MCS0807368.1"/>
    </source>
</evidence>
<dbReference type="RefSeq" id="WP_258821137.1">
    <property type="nucleotide sequence ID" value="NZ_JANUHB010000001.1"/>
</dbReference>
<dbReference type="SMART" id="SM00953">
    <property type="entry name" value="RES"/>
    <property type="match status" value="1"/>
</dbReference>
<keyword evidence="3" id="KW-1185">Reference proteome</keyword>